<comment type="subcellular location">
    <subcellularLocation>
        <location evidence="1">Nucleus</location>
    </subcellularLocation>
</comment>
<dbReference type="InterPro" id="IPR021858">
    <property type="entry name" value="Fun_TF"/>
</dbReference>
<evidence type="ECO:0000256" key="5">
    <source>
        <dbReference type="ARBA" id="ARBA00023242"/>
    </source>
</evidence>
<keyword evidence="4" id="KW-0804">Transcription</keyword>
<keyword evidence="5" id="KW-0539">Nucleus</keyword>
<evidence type="ECO:0000256" key="4">
    <source>
        <dbReference type="ARBA" id="ARBA00023163"/>
    </source>
</evidence>
<dbReference type="OrthoDB" id="6730379at2759"/>
<keyword evidence="3" id="KW-0238">DNA-binding</keyword>
<evidence type="ECO:0000256" key="3">
    <source>
        <dbReference type="ARBA" id="ARBA00023125"/>
    </source>
</evidence>
<proteinExistence type="predicted"/>
<comment type="caution">
    <text evidence="7">The sequence shown here is derived from an EMBL/GenBank/DDBJ whole genome shotgun (WGS) entry which is preliminary data.</text>
</comment>
<dbReference type="Proteomes" id="UP000034164">
    <property type="component" value="Unassembled WGS sequence"/>
</dbReference>
<protein>
    <recommendedName>
        <fullName evidence="6">Zn(2)-C6 fungal-type domain-containing protein</fullName>
    </recommendedName>
</protein>
<gene>
    <name evidence="7" type="ORF">EMCG_02301</name>
</gene>
<evidence type="ECO:0000256" key="2">
    <source>
        <dbReference type="ARBA" id="ARBA00023015"/>
    </source>
</evidence>
<dbReference type="GO" id="GO:0000981">
    <property type="term" value="F:DNA-binding transcription factor activity, RNA polymerase II-specific"/>
    <property type="evidence" value="ECO:0007669"/>
    <property type="project" value="InterPro"/>
</dbReference>
<dbReference type="InterPro" id="IPR036864">
    <property type="entry name" value="Zn2-C6_fun-type_DNA-bd_sf"/>
</dbReference>
<dbReference type="GO" id="GO:0005634">
    <property type="term" value="C:nucleus"/>
    <property type="evidence" value="ECO:0007669"/>
    <property type="project" value="UniProtKB-SubCell"/>
</dbReference>
<dbReference type="GO" id="GO:0008270">
    <property type="term" value="F:zinc ion binding"/>
    <property type="evidence" value="ECO:0007669"/>
    <property type="project" value="InterPro"/>
</dbReference>
<evidence type="ECO:0000313" key="7">
    <source>
        <dbReference type="EMBL" id="KKZ63414.1"/>
    </source>
</evidence>
<accession>A0A0G2J1Q1</accession>
<organism evidence="7 8">
    <name type="scientific">[Emmonsia] crescens</name>
    <dbReference type="NCBI Taxonomy" id="73230"/>
    <lineage>
        <taxon>Eukaryota</taxon>
        <taxon>Fungi</taxon>
        <taxon>Dikarya</taxon>
        <taxon>Ascomycota</taxon>
        <taxon>Pezizomycotina</taxon>
        <taxon>Eurotiomycetes</taxon>
        <taxon>Eurotiomycetidae</taxon>
        <taxon>Onygenales</taxon>
        <taxon>Ajellomycetaceae</taxon>
        <taxon>Emergomyces</taxon>
    </lineage>
</organism>
<dbReference type="PANTHER" id="PTHR37534">
    <property type="entry name" value="TRANSCRIPTIONAL ACTIVATOR PROTEIN UGA3"/>
    <property type="match status" value="1"/>
</dbReference>
<dbReference type="VEuPathDB" id="FungiDB:EMCG_02301"/>
<dbReference type="PROSITE" id="PS50048">
    <property type="entry name" value="ZN2_CY6_FUNGAL_2"/>
    <property type="match status" value="1"/>
</dbReference>
<dbReference type="PANTHER" id="PTHR37534:SF49">
    <property type="entry name" value="LYSINE BIOSYNTHESIS REGULATORY PROTEIN LYS14"/>
    <property type="match status" value="1"/>
</dbReference>
<evidence type="ECO:0000313" key="8">
    <source>
        <dbReference type="Proteomes" id="UP000034164"/>
    </source>
</evidence>
<dbReference type="AlphaFoldDB" id="A0A0G2J1Q1"/>
<dbReference type="SUPFAM" id="SSF57701">
    <property type="entry name" value="Zn2/Cys6 DNA-binding domain"/>
    <property type="match status" value="1"/>
</dbReference>
<dbReference type="InterPro" id="IPR001138">
    <property type="entry name" value="Zn2Cys6_DnaBD"/>
</dbReference>
<dbReference type="CDD" id="cd00067">
    <property type="entry name" value="GAL4"/>
    <property type="match status" value="1"/>
</dbReference>
<feature type="domain" description="Zn(2)-C6 fungal-type" evidence="6">
    <location>
        <begin position="16"/>
        <end position="46"/>
    </location>
</feature>
<dbReference type="PROSITE" id="PS00463">
    <property type="entry name" value="ZN2_CY6_FUNGAL_1"/>
    <property type="match status" value="1"/>
</dbReference>
<dbReference type="Pfam" id="PF11951">
    <property type="entry name" value="Fungal_trans_2"/>
    <property type="match status" value="2"/>
</dbReference>
<dbReference type="GO" id="GO:0000976">
    <property type="term" value="F:transcription cis-regulatory region binding"/>
    <property type="evidence" value="ECO:0007669"/>
    <property type="project" value="TreeGrafter"/>
</dbReference>
<sequence>MTRRERNQPESRRRTGCWTCKEKHVQCTEEWPVCNRCERLNLRCVRGLKLLWREDAAQRGIHFGREGIWSKRSSKDKPPPKIEIGHEFQPVPIDQYTGRWLFLNTTYQDFSDRNGKKVAKCSLIQLAEIAQSMNGLACPSPNRPLGHPLVHYSPVESFLLDYFIRGIAPFCSLSTGWNPYLSLVTPLALNYQQPYVPLRNILLAIAANQLQLLGDRTYEKEAFMCKQKALHDLQNEINHGKPSPGAISDGCTPSWTTHLRGGLQLMAMLPQKACESEALKKFFVMYFVAHDIMGRTGVEDPSEVGQVNHSWLEDDDLEEIDVLMGCSRGLMTLIDKISALATAKSKVISLPNIYVILATYLHTKRVSKIMKIRQLTPLEISTFDTARNGIEAALRALHQKLPSYASLQEDLLRIAETKRLAAILYLRERLGSPTGLCYFYDVERFCYHHNTHHKYNNNNDNNNNNNDRINPSLDNQGIIPGAVETSSLGFKARIVSMIISLIDKLPDSPTLLWPLFIIGNVGLDDEEHRRFVLDRLTSIQRTRNLGSVRRARMVVEYAYRAKDIDFPRGKVWGDEGPGVISLA</sequence>
<name>A0A0G2J1Q1_9EURO</name>
<reference evidence="8" key="1">
    <citation type="journal article" date="2015" name="PLoS Genet.">
        <title>The dynamic genome and transcriptome of the human fungal pathogen Blastomyces and close relative Emmonsia.</title>
        <authorList>
            <person name="Munoz J.F."/>
            <person name="Gauthier G.M."/>
            <person name="Desjardins C.A."/>
            <person name="Gallo J.E."/>
            <person name="Holder J."/>
            <person name="Sullivan T.D."/>
            <person name="Marty A.J."/>
            <person name="Carmen J.C."/>
            <person name="Chen Z."/>
            <person name="Ding L."/>
            <person name="Gujja S."/>
            <person name="Magrini V."/>
            <person name="Misas E."/>
            <person name="Mitreva M."/>
            <person name="Priest M."/>
            <person name="Saif S."/>
            <person name="Whiston E.A."/>
            <person name="Young S."/>
            <person name="Zeng Q."/>
            <person name="Goldman W.E."/>
            <person name="Mardis E.R."/>
            <person name="Taylor J.W."/>
            <person name="McEwen J.G."/>
            <person name="Clay O.K."/>
            <person name="Klein B.S."/>
            <person name="Cuomo C.A."/>
        </authorList>
    </citation>
    <scope>NUCLEOTIDE SEQUENCE [LARGE SCALE GENOMIC DNA]</scope>
    <source>
        <strain evidence="8">UAMH 3008</strain>
    </source>
</reference>
<keyword evidence="2" id="KW-0805">Transcription regulation</keyword>
<evidence type="ECO:0000256" key="1">
    <source>
        <dbReference type="ARBA" id="ARBA00004123"/>
    </source>
</evidence>
<dbReference type="SMART" id="SM00066">
    <property type="entry name" value="GAL4"/>
    <property type="match status" value="1"/>
</dbReference>
<dbReference type="GO" id="GO:0045944">
    <property type="term" value="P:positive regulation of transcription by RNA polymerase II"/>
    <property type="evidence" value="ECO:0007669"/>
    <property type="project" value="TreeGrafter"/>
</dbReference>
<dbReference type="Pfam" id="PF00172">
    <property type="entry name" value="Zn_clus"/>
    <property type="match status" value="1"/>
</dbReference>
<evidence type="ECO:0000259" key="6">
    <source>
        <dbReference type="PROSITE" id="PS50048"/>
    </source>
</evidence>
<dbReference type="EMBL" id="LCZI01000985">
    <property type="protein sequence ID" value="KKZ63414.1"/>
    <property type="molecule type" value="Genomic_DNA"/>
</dbReference>